<keyword evidence="2" id="KW-1185">Reference proteome</keyword>
<accession>A0A166MIZ9</accession>
<gene>
    <name evidence="1" type="ORF">EXIGLDRAFT_571841</name>
</gene>
<feature type="non-terminal residue" evidence="1">
    <location>
        <position position="615"/>
    </location>
</feature>
<dbReference type="AlphaFoldDB" id="A0A166MIZ9"/>
<sequence length="615" mass="68201">ELDKAANALNRCVIRTAYGFTDPIVIDGVTPQGASLSPFKSALTTSLGNRYLHDISNNNSGALVVRTQSATRNERHTPDDSLSLRVSMIEATDDSYIFARTPESLSLFCVTMERFQFAHIDNGKATHDLLRDTINNFALPKFHVRTPITLLRKLIEQNIISKARARLSLQPIQRSDARHLDSLISTLVHNSLRFKYPPSPDILNLPIHFNGLGFSSIERINDSIAIDGLARDLNHQVPAYRHMARITLADWTCSLNNCTHPFHGHGFHSSTSHKTGILPRSWLTAHEAMRTLEPQLSLLPTDLSYIYDGSTHIKHILSILSTQGVNSVSGHGLRSLAAHGLSLLSHFGSCVTDWASDGSMIPAAAARHEARSVTSAITGPATAVFSISGRASSILHGEVFAQIAAFTRYTSRREFERRIRRMNARSYYRWLFTLAEQHRGAGLHPQYTPGHSAAVDLPAALNMFADHYATKAQSHIDDLPAAPTPSFAMDDYTYWTAPDGWVEASMRDFYSHHRARQQGLSLSGSRGGRMAVTLYAGPRPEYPYTRAYASYSAAVQLYARSGQLPTARTLADRNRSMVCTSPMCRHGCIALEDDYHVFVNCPRYVGFRLESAAEL</sequence>
<evidence type="ECO:0000313" key="1">
    <source>
        <dbReference type="EMBL" id="KZV78085.1"/>
    </source>
</evidence>
<dbReference type="InParanoid" id="A0A166MIZ9"/>
<dbReference type="EMBL" id="KV427142">
    <property type="protein sequence ID" value="KZV78085.1"/>
    <property type="molecule type" value="Genomic_DNA"/>
</dbReference>
<proteinExistence type="predicted"/>
<feature type="non-terminal residue" evidence="1">
    <location>
        <position position="1"/>
    </location>
</feature>
<organism evidence="1 2">
    <name type="scientific">Exidia glandulosa HHB12029</name>
    <dbReference type="NCBI Taxonomy" id="1314781"/>
    <lineage>
        <taxon>Eukaryota</taxon>
        <taxon>Fungi</taxon>
        <taxon>Dikarya</taxon>
        <taxon>Basidiomycota</taxon>
        <taxon>Agaricomycotina</taxon>
        <taxon>Agaricomycetes</taxon>
        <taxon>Auriculariales</taxon>
        <taxon>Exidiaceae</taxon>
        <taxon>Exidia</taxon>
    </lineage>
</organism>
<name>A0A166MIZ9_EXIGL</name>
<evidence type="ECO:0000313" key="2">
    <source>
        <dbReference type="Proteomes" id="UP000077266"/>
    </source>
</evidence>
<protein>
    <submittedName>
        <fullName evidence="1">Uncharacterized protein</fullName>
    </submittedName>
</protein>
<dbReference type="OrthoDB" id="3251015at2759"/>
<dbReference type="Proteomes" id="UP000077266">
    <property type="component" value="Unassembled WGS sequence"/>
</dbReference>
<reference evidence="1 2" key="1">
    <citation type="journal article" date="2016" name="Mol. Biol. Evol.">
        <title>Comparative Genomics of Early-Diverging Mushroom-Forming Fungi Provides Insights into the Origins of Lignocellulose Decay Capabilities.</title>
        <authorList>
            <person name="Nagy L.G."/>
            <person name="Riley R."/>
            <person name="Tritt A."/>
            <person name="Adam C."/>
            <person name="Daum C."/>
            <person name="Floudas D."/>
            <person name="Sun H."/>
            <person name="Yadav J.S."/>
            <person name="Pangilinan J."/>
            <person name="Larsson K.H."/>
            <person name="Matsuura K."/>
            <person name="Barry K."/>
            <person name="Labutti K."/>
            <person name="Kuo R."/>
            <person name="Ohm R.A."/>
            <person name="Bhattacharya S.S."/>
            <person name="Shirouzu T."/>
            <person name="Yoshinaga Y."/>
            <person name="Martin F.M."/>
            <person name="Grigoriev I.V."/>
            <person name="Hibbett D.S."/>
        </authorList>
    </citation>
    <scope>NUCLEOTIDE SEQUENCE [LARGE SCALE GENOMIC DNA]</scope>
    <source>
        <strain evidence="1 2">HHB12029</strain>
    </source>
</reference>